<dbReference type="Gene3D" id="6.20.210.20">
    <property type="entry name" value="THAP domain"/>
    <property type="match status" value="1"/>
</dbReference>
<evidence type="ECO:0000256" key="5">
    <source>
        <dbReference type="PROSITE-ProRule" id="PRU00309"/>
    </source>
</evidence>
<dbReference type="PROSITE" id="PS50950">
    <property type="entry name" value="ZF_THAP"/>
    <property type="match status" value="1"/>
</dbReference>
<evidence type="ECO:0000256" key="1">
    <source>
        <dbReference type="ARBA" id="ARBA00022723"/>
    </source>
</evidence>
<keyword evidence="4 5" id="KW-0238">DNA-binding</keyword>
<name>A0A151WHG5_9HYME</name>
<dbReference type="InterPro" id="IPR026516">
    <property type="entry name" value="THAP1/10"/>
</dbReference>
<sequence length="181" mass="20173">MPNKYCVLCGNRNNSVSYYTFPKNKELCKQWLLFCGIGENILNTATKLCSNHFEKNDIIFKAKGSVVKLNAVPCIKKRRLQVDMNDTRLADETADDITSTDNQSSNNITLEGISYGLLTGTSNNMHVYQVTGLTLTNDFDDMDWLAPKHCESESEYAVVVIRPVQLASHAGNTDVRTELGA</sequence>
<dbReference type="PANTHER" id="PTHR46600">
    <property type="entry name" value="THAP DOMAIN-CONTAINING"/>
    <property type="match status" value="1"/>
</dbReference>
<dbReference type="EMBL" id="KQ983120">
    <property type="protein sequence ID" value="KYQ47264.1"/>
    <property type="molecule type" value="Genomic_DNA"/>
</dbReference>
<evidence type="ECO:0000313" key="8">
    <source>
        <dbReference type="Proteomes" id="UP000075809"/>
    </source>
</evidence>
<accession>A0A151WHG5</accession>
<keyword evidence="2 5" id="KW-0863">Zinc-finger</keyword>
<evidence type="ECO:0000256" key="4">
    <source>
        <dbReference type="ARBA" id="ARBA00023125"/>
    </source>
</evidence>
<keyword evidence="8" id="KW-1185">Reference proteome</keyword>
<dbReference type="Proteomes" id="UP000075809">
    <property type="component" value="Unassembled WGS sequence"/>
</dbReference>
<feature type="domain" description="THAP-type" evidence="6">
    <location>
        <begin position="1"/>
        <end position="76"/>
    </location>
</feature>
<proteinExistence type="predicted"/>
<organism evidence="7 8">
    <name type="scientific">Mycetomoellerius zeteki</name>
    <dbReference type="NCBI Taxonomy" id="64791"/>
    <lineage>
        <taxon>Eukaryota</taxon>
        <taxon>Metazoa</taxon>
        <taxon>Ecdysozoa</taxon>
        <taxon>Arthropoda</taxon>
        <taxon>Hexapoda</taxon>
        <taxon>Insecta</taxon>
        <taxon>Pterygota</taxon>
        <taxon>Neoptera</taxon>
        <taxon>Endopterygota</taxon>
        <taxon>Hymenoptera</taxon>
        <taxon>Apocrita</taxon>
        <taxon>Aculeata</taxon>
        <taxon>Formicoidea</taxon>
        <taxon>Formicidae</taxon>
        <taxon>Myrmicinae</taxon>
        <taxon>Mycetomoellerius</taxon>
    </lineage>
</organism>
<keyword evidence="1" id="KW-0479">Metal-binding</keyword>
<dbReference type="GO" id="GO:0008270">
    <property type="term" value="F:zinc ion binding"/>
    <property type="evidence" value="ECO:0007669"/>
    <property type="project" value="UniProtKB-KW"/>
</dbReference>
<evidence type="ECO:0000259" key="6">
    <source>
        <dbReference type="PROSITE" id="PS50950"/>
    </source>
</evidence>
<dbReference type="PANTHER" id="PTHR46600:SF11">
    <property type="entry name" value="THAP DOMAIN-CONTAINING PROTEIN 10"/>
    <property type="match status" value="1"/>
</dbReference>
<evidence type="ECO:0000313" key="7">
    <source>
        <dbReference type="EMBL" id="KYQ47264.1"/>
    </source>
</evidence>
<protein>
    <recommendedName>
        <fullName evidence="6">THAP-type domain-containing protein</fullName>
    </recommendedName>
</protein>
<dbReference type="GO" id="GO:0043565">
    <property type="term" value="F:sequence-specific DNA binding"/>
    <property type="evidence" value="ECO:0007669"/>
    <property type="project" value="InterPro"/>
</dbReference>
<dbReference type="Pfam" id="PF05485">
    <property type="entry name" value="THAP"/>
    <property type="match status" value="1"/>
</dbReference>
<evidence type="ECO:0000256" key="2">
    <source>
        <dbReference type="ARBA" id="ARBA00022771"/>
    </source>
</evidence>
<evidence type="ECO:0000256" key="3">
    <source>
        <dbReference type="ARBA" id="ARBA00022833"/>
    </source>
</evidence>
<reference evidence="7 8" key="1">
    <citation type="submission" date="2015-09" db="EMBL/GenBank/DDBJ databases">
        <title>Trachymyrmex zeteki WGS genome.</title>
        <authorList>
            <person name="Nygaard S."/>
            <person name="Hu H."/>
            <person name="Boomsma J."/>
            <person name="Zhang G."/>
        </authorList>
    </citation>
    <scope>NUCLEOTIDE SEQUENCE [LARGE SCALE GENOMIC DNA]</scope>
    <source>
        <strain evidence="7">Tzet28-1</strain>
        <tissue evidence="7">Whole body</tissue>
    </source>
</reference>
<dbReference type="InterPro" id="IPR038441">
    <property type="entry name" value="THAP_Znf_sf"/>
</dbReference>
<keyword evidence="3" id="KW-0862">Zinc</keyword>
<dbReference type="SUPFAM" id="SSF57716">
    <property type="entry name" value="Glucocorticoid receptor-like (DNA-binding domain)"/>
    <property type="match status" value="1"/>
</dbReference>
<dbReference type="AlphaFoldDB" id="A0A151WHG5"/>
<dbReference type="InterPro" id="IPR006612">
    <property type="entry name" value="THAP_Znf"/>
</dbReference>
<gene>
    <name evidence="7" type="ORF">ALC60_13749</name>
</gene>
<dbReference type="SMART" id="SM00980">
    <property type="entry name" value="THAP"/>
    <property type="match status" value="1"/>
</dbReference>